<sequence length="124" mass="13226">MDMRWDGLTITKPLGVGVYYAGSFHRSITLRVAMAGDLIAAQEKHPHGPLQLVTLEVYRQQLLAVGDIPADALTTQLLRESLTEGDLALIAEADEELEKKLAQPSATSVTGDASNTPLPGTATT</sequence>
<dbReference type="AlphaFoldDB" id="A0A1G8NT06"/>
<dbReference type="EMBL" id="FNDG01000026">
    <property type="protein sequence ID" value="SDI83369.1"/>
    <property type="molecule type" value="Genomic_DNA"/>
</dbReference>
<dbReference type="STRING" id="29435.SAMN05216588_1263"/>
<reference evidence="2 3" key="1">
    <citation type="submission" date="2016-10" db="EMBL/GenBank/DDBJ databases">
        <authorList>
            <person name="de Groot N.N."/>
        </authorList>
    </citation>
    <scope>NUCLEOTIDE SEQUENCE [LARGE SCALE GENOMIC DNA]</scope>
    <source>
        <strain evidence="2 3">LMG 18387</strain>
    </source>
</reference>
<evidence type="ECO:0008006" key="4">
    <source>
        <dbReference type="Google" id="ProtNLM"/>
    </source>
</evidence>
<dbReference type="RefSeq" id="WP_084308506.1">
    <property type="nucleotide sequence ID" value="NZ_FNDG01000026.1"/>
</dbReference>
<protein>
    <recommendedName>
        <fullName evidence="4">Mu-like prophage FluMu protein gp41</fullName>
    </recommendedName>
</protein>
<organism evidence="2 3">
    <name type="scientific">Phytopseudomonas flavescens</name>
    <dbReference type="NCBI Taxonomy" id="29435"/>
    <lineage>
        <taxon>Bacteria</taxon>
        <taxon>Pseudomonadati</taxon>
        <taxon>Pseudomonadota</taxon>
        <taxon>Gammaproteobacteria</taxon>
        <taxon>Pseudomonadales</taxon>
        <taxon>Pseudomonadaceae</taxon>
        <taxon>Phytopseudomonas</taxon>
    </lineage>
</organism>
<name>A0A1G8NT06_9GAMM</name>
<evidence type="ECO:0000313" key="2">
    <source>
        <dbReference type="EMBL" id="SDI83369.1"/>
    </source>
</evidence>
<accession>A0A1G8NT06</accession>
<evidence type="ECO:0000256" key="1">
    <source>
        <dbReference type="SAM" id="MobiDB-lite"/>
    </source>
</evidence>
<evidence type="ECO:0000313" key="3">
    <source>
        <dbReference type="Proteomes" id="UP000198606"/>
    </source>
</evidence>
<dbReference type="Proteomes" id="UP000198606">
    <property type="component" value="Unassembled WGS sequence"/>
</dbReference>
<feature type="region of interest" description="Disordered" evidence="1">
    <location>
        <begin position="100"/>
        <end position="124"/>
    </location>
</feature>
<proteinExistence type="predicted"/>
<gene>
    <name evidence="2" type="ORF">SAMN05216588_1263</name>
</gene>
<feature type="compositionally biased region" description="Polar residues" evidence="1">
    <location>
        <begin position="104"/>
        <end position="124"/>
    </location>
</feature>